<sequence>MHQRSVIVVALVVLVALSGCLSAGIDASAGGSNDANGGGVGTATEWTVEVVEVVDGDTLKVEFPDGRVENVRLLGVDTPEVHTGVTPDEFEGIPETEDGRQWLRDWGHRASEWMIQRVADAEVRIATDPEADRRGSYGRLLVYVYVDGENVNAELLEQGYARMYDSEFTERDRFASLEASAQSQNAGLWAYTDGAGAASDDGGAVGDSGLAVATVHADADGPDGDNLNDEYVVLENRGDRTIDLSGYTVRDDANHAYTVPDGVALRPGEQLTLFTGSGDATADSLYWGASSPIWNNDGDVVYVETPNGTTVVEYEY</sequence>
<evidence type="ECO:0000313" key="7">
    <source>
        <dbReference type="Proteomes" id="UP001596395"/>
    </source>
</evidence>
<dbReference type="SUPFAM" id="SSF74853">
    <property type="entry name" value="Lamin A/C globular tail domain"/>
    <property type="match status" value="1"/>
</dbReference>
<evidence type="ECO:0000256" key="1">
    <source>
        <dbReference type="ARBA" id="ARBA00022722"/>
    </source>
</evidence>
<dbReference type="EMBL" id="JBHSXN010000003">
    <property type="protein sequence ID" value="MFC6954415.1"/>
    <property type="molecule type" value="Genomic_DNA"/>
</dbReference>
<dbReference type="SUPFAM" id="SSF50199">
    <property type="entry name" value="Staphylococcal nuclease"/>
    <property type="match status" value="1"/>
</dbReference>
<dbReference type="RefSeq" id="WP_336351364.1">
    <property type="nucleotide sequence ID" value="NZ_JAZAQL010000003.1"/>
</dbReference>
<gene>
    <name evidence="6" type="ORF">ACFQGB_16245</name>
</gene>
<name>A0ABD5VFY9_9EURY</name>
<dbReference type="Gene3D" id="2.40.50.90">
    <property type="match status" value="1"/>
</dbReference>
<keyword evidence="7" id="KW-1185">Reference proteome</keyword>
<dbReference type="InterPro" id="IPR035437">
    <property type="entry name" value="SNase_OB-fold_sf"/>
</dbReference>
<comment type="caution">
    <text evidence="6">The sequence shown here is derived from an EMBL/GenBank/DDBJ whole genome shotgun (WGS) entry which is preliminary data.</text>
</comment>
<dbReference type="PROSITE" id="PS50830">
    <property type="entry name" value="TNASE_3"/>
    <property type="match status" value="1"/>
</dbReference>
<dbReference type="Pfam" id="PF00932">
    <property type="entry name" value="LTD"/>
    <property type="match status" value="1"/>
</dbReference>
<accession>A0ABD5VFY9</accession>
<protein>
    <submittedName>
        <fullName evidence="6">Thermonuclease family protein</fullName>
    </submittedName>
</protein>
<keyword evidence="2" id="KW-0255">Endonuclease</keyword>
<evidence type="ECO:0000259" key="4">
    <source>
        <dbReference type="PROSITE" id="PS50830"/>
    </source>
</evidence>
<organism evidence="6 7">
    <name type="scientific">Halorubellus litoreus</name>
    <dbReference type="NCBI Taxonomy" id="755308"/>
    <lineage>
        <taxon>Archaea</taxon>
        <taxon>Methanobacteriati</taxon>
        <taxon>Methanobacteriota</taxon>
        <taxon>Stenosarchaea group</taxon>
        <taxon>Halobacteria</taxon>
        <taxon>Halobacteriales</taxon>
        <taxon>Halorubellaceae</taxon>
        <taxon>Halorubellus</taxon>
    </lineage>
</organism>
<dbReference type="InterPro" id="IPR036415">
    <property type="entry name" value="Lamin_tail_dom_sf"/>
</dbReference>
<evidence type="ECO:0000313" key="6">
    <source>
        <dbReference type="EMBL" id="MFC6954415.1"/>
    </source>
</evidence>
<dbReference type="AlphaFoldDB" id="A0ABD5VFY9"/>
<dbReference type="PROSITE" id="PS51841">
    <property type="entry name" value="LTD"/>
    <property type="match status" value="1"/>
</dbReference>
<proteinExistence type="predicted"/>
<evidence type="ECO:0000256" key="3">
    <source>
        <dbReference type="ARBA" id="ARBA00022801"/>
    </source>
</evidence>
<keyword evidence="3" id="KW-0378">Hydrolase</keyword>
<dbReference type="PROSITE" id="PS01123">
    <property type="entry name" value="TNASE_1"/>
    <property type="match status" value="1"/>
</dbReference>
<dbReference type="Proteomes" id="UP001596395">
    <property type="component" value="Unassembled WGS sequence"/>
</dbReference>
<evidence type="ECO:0000259" key="5">
    <source>
        <dbReference type="PROSITE" id="PS51841"/>
    </source>
</evidence>
<dbReference type="InterPro" id="IPR002071">
    <property type="entry name" value="Thermonucl_AS"/>
</dbReference>
<dbReference type="PROSITE" id="PS51257">
    <property type="entry name" value="PROKAR_LIPOPROTEIN"/>
    <property type="match status" value="1"/>
</dbReference>
<dbReference type="GO" id="GO:0016787">
    <property type="term" value="F:hydrolase activity"/>
    <property type="evidence" value="ECO:0007669"/>
    <property type="project" value="UniProtKB-KW"/>
</dbReference>
<dbReference type="PANTHER" id="PTHR12302">
    <property type="entry name" value="EBNA2 BINDING PROTEIN P100"/>
    <property type="match status" value="1"/>
</dbReference>
<dbReference type="InterPro" id="IPR001322">
    <property type="entry name" value="Lamin_tail_dom"/>
</dbReference>
<feature type="domain" description="TNase-like" evidence="4">
    <location>
        <begin position="44"/>
        <end position="191"/>
    </location>
</feature>
<dbReference type="Gene3D" id="2.60.40.1260">
    <property type="entry name" value="Lamin Tail domain"/>
    <property type="match status" value="1"/>
</dbReference>
<reference evidence="6 7" key="1">
    <citation type="journal article" date="2019" name="Int. J. Syst. Evol. Microbiol.">
        <title>The Global Catalogue of Microorganisms (GCM) 10K type strain sequencing project: providing services to taxonomists for standard genome sequencing and annotation.</title>
        <authorList>
            <consortium name="The Broad Institute Genomics Platform"/>
            <consortium name="The Broad Institute Genome Sequencing Center for Infectious Disease"/>
            <person name="Wu L."/>
            <person name="Ma J."/>
        </authorList>
    </citation>
    <scope>NUCLEOTIDE SEQUENCE [LARGE SCALE GENOMIC DNA]</scope>
    <source>
        <strain evidence="6 7">GX26</strain>
    </source>
</reference>
<dbReference type="SMART" id="SM00318">
    <property type="entry name" value="SNc"/>
    <property type="match status" value="1"/>
</dbReference>
<dbReference type="InterPro" id="IPR016071">
    <property type="entry name" value="Staphylococal_nuclease_OB-fold"/>
</dbReference>
<dbReference type="GO" id="GO:0004519">
    <property type="term" value="F:endonuclease activity"/>
    <property type="evidence" value="ECO:0007669"/>
    <property type="project" value="UniProtKB-KW"/>
</dbReference>
<keyword evidence="1" id="KW-0540">Nuclease</keyword>
<feature type="domain" description="LTD" evidence="5">
    <location>
        <begin position="192"/>
        <end position="316"/>
    </location>
</feature>
<evidence type="ECO:0000256" key="2">
    <source>
        <dbReference type="ARBA" id="ARBA00022759"/>
    </source>
</evidence>
<dbReference type="PANTHER" id="PTHR12302:SF3">
    <property type="entry name" value="SERINE_THREONINE-PROTEIN KINASE 31"/>
    <property type="match status" value="1"/>
</dbReference>
<dbReference type="Pfam" id="PF00565">
    <property type="entry name" value="SNase"/>
    <property type="match status" value="1"/>
</dbReference>